<organism evidence="15 16">
    <name type="scientific">Macrococcus epidermidis</name>
    <dbReference type="NCBI Taxonomy" id="1902580"/>
    <lineage>
        <taxon>Bacteria</taxon>
        <taxon>Bacillati</taxon>
        <taxon>Bacillota</taxon>
        <taxon>Bacilli</taxon>
        <taxon>Bacillales</taxon>
        <taxon>Staphylococcaceae</taxon>
        <taxon>Macrococcus</taxon>
    </lineage>
</organism>
<proteinExistence type="inferred from homology"/>
<dbReference type="GO" id="GO:0046961">
    <property type="term" value="F:proton-transporting ATPase activity, rotational mechanism"/>
    <property type="evidence" value="ECO:0007669"/>
    <property type="project" value="TreeGrafter"/>
</dbReference>
<evidence type="ECO:0000256" key="9">
    <source>
        <dbReference type="ARBA" id="ARBA00023136"/>
    </source>
</evidence>
<evidence type="ECO:0000256" key="5">
    <source>
        <dbReference type="ARBA" id="ARBA00022692"/>
    </source>
</evidence>
<accession>A0A327ZPT5</accession>
<evidence type="ECO:0000256" key="8">
    <source>
        <dbReference type="ARBA" id="ARBA00023065"/>
    </source>
</evidence>
<evidence type="ECO:0000256" key="1">
    <source>
        <dbReference type="ARBA" id="ARBA00005513"/>
    </source>
</evidence>
<evidence type="ECO:0000256" key="11">
    <source>
        <dbReference type="ARBA" id="ARBA00025198"/>
    </source>
</evidence>
<dbReference type="InterPro" id="IPR002146">
    <property type="entry name" value="ATP_synth_b/b'su_bac/chlpt"/>
</dbReference>
<dbReference type="PANTHER" id="PTHR33445">
    <property type="entry name" value="ATP SYNTHASE SUBUNIT B', CHLOROPLASTIC"/>
    <property type="match status" value="1"/>
</dbReference>
<evidence type="ECO:0000256" key="13">
    <source>
        <dbReference type="HAMAP-Rule" id="MF_01398"/>
    </source>
</evidence>
<dbReference type="GO" id="GO:0012505">
    <property type="term" value="C:endomembrane system"/>
    <property type="evidence" value="ECO:0007669"/>
    <property type="project" value="UniProtKB-SubCell"/>
</dbReference>
<dbReference type="NCBIfam" id="NF009987">
    <property type="entry name" value="PRK13453.1"/>
    <property type="match status" value="1"/>
</dbReference>
<gene>
    <name evidence="13 15" type="primary">atpF</name>
    <name evidence="15" type="ORF">BHU61_10305</name>
</gene>
<comment type="similarity">
    <text evidence="1 13 14">Belongs to the ATPase B chain family.</text>
</comment>
<evidence type="ECO:0000256" key="14">
    <source>
        <dbReference type="RuleBase" id="RU003848"/>
    </source>
</evidence>
<evidence type="ECO:0000256" key="7">
    <source>
        <dbReference type="ARBA" id="ARBA00022989"/>
    </source>
</evidence>
<evidence type="ECO:0000256" key="2">
    <source>
        <dbReference type="ARBA" id="ARBA00022448"/>
    </source>
</evidence>
<dbReference type="RefSeq" id="WP_111716749.1">
    <property type="nucleotide sequence ID" value="NZ_CP073819.1"/>
</dbReference>
<dbReference type="CDD" id="cd06503">
    <property type="entry name" value="ATP-synt_Fo_b"/>
    <property type="match status" value="1"/>
</dbReference>
<evidence type="ECO:0000256" key="12">
    <source>
        <dbReference type="ARBA" id="ARBA00037847"/>
    </source>
</evidence>
<comment type="subunit">
    <text evidence="13">F-type ATPases have 2 components, F(1) - the catalytic core - and F(0) - the membrane proton channel. F(1) has five subunits: alpha(3), beta(3), gamma(1), delta(1), epsilon(1). F(0) has three main subunits: a(1), b(2) and c(10-14). The alpha and beta chains form an alternating ring which encloses part of the gamma chain. F(1) is attached to F(0) by a central stalk formed by the gamma and epsilon chains, while a peripheral stalk is formed by the delta and b chains.</text>
</comment>
<dbReference type="GO" id="GO:0046933">
    <property type="term" value="F:proton-transporting ATP synthase activity, rotational mechanism"/>
    <property type="evidence" value="ECO:0007669"/>
    <property type="project" value="UniProtKB-UniRule"/>
</dbReference>
<evidence type="ECO:0000256" key="6">
    <source>
        <dbReference type="ARBA" id="ARBA00022781"/>
    </source>
</evidence>
<dbReference type="InterPro" id="IPR028987">
    <property type="entry name" value="ATP_synth_B-like_membr_sf"/>
</dbReference>
<evidence type="ECO:0000256" key="3">
    <source>
        <dbReference type="ARBA" id="ARBA00022475"/>
    </source>
</evidence>
<dbReference type="SUPFAM" id="SSF81573">
    <property type="entry name" value="F1F0 ATP synthase subunit B, membrane domain"/>
    <property type="match status" value="1"/>
</dbReference>
<keyword evidence="16" id="KW-1185">Reference proteome</keyword>
<keyword evidence="4 13" id="KW-0138">CF(0)</keyword>
<sequence length="180" mass="20168">MKGALILNFLILGETAHTAAPGVEWGTALFTLFAFLVLLALLSKFAWGPLKNIMDERQHGINADLDNARKQNEDAKRYAEENKALLTKTQNEVSIMMEDAKAQAKTQQEAIIHEANMRANKIVSDAQVEIENEKQRAIADINDRVAELSVLIAQKVINKEINEQDQKQLVQQFIQEAGDK</sequence>
<evidence type="ECO:0000313" key="16">
    <source>
        <dbReference type="Proteomes" id="UP000249808"/>
    </source>
</evidence>
<dbReference type="AlphaFoldDB" id="A0A327ZPT5"/>
<keyword evidence="6 13" id="KW-0375">Hydrogen ion transport</keyword>
<dbReference type="Pfam" id="PF00430">
    <property type="entry name" value="ATP-synt_B"/>
    <property type="match status" value="1"/>
</dbReference>
<dbReference type="InterPro" id="IPR005864">
    <property type="entry name" value="ATP_synth_F0_bsu_bac"/>
</dbReference>
<comment type="subcellular location">
    <subcellularLocation>
        <location evidence="13">Cell membrane</location>
        <topology evidence="13">Single-pass membrane protein</topology>
    </subcellularLocation>
    <subcellularLocation>
        <location evidence="12">Endomembrane system</location>
        <topology evidence="12">Single-pass membrane protein</topology>
    </subcellularLocation>
</comment>
<dbReference type="InterPro" id="IPR050059">
    <property type="entry name" value="ATP_synthase_B_chain"/>
</dbReference>
<protein>
    <recommendedName>
        <fullName evidence="13">ATP synthase subunit b</fullName>
    </recommendedName>
    <alternativeName>
        <fullName evidence="13">ATP synthase F(0) sector subunit b</fullName>
    </alternativeName>
    <alternativeName>
        <fullName evidence="13">ATPase subunit I</fullName>
    </alternativeName>
    <alternativeName>
        <fullName evidence="13">F-type ATPase subunit b</fullName>
        <shortName evidence="13">F-ATPase subunit b</shortName>
    </alternativeName>
</protein>
<dbReference type="GO" id="GO:0005886">
    <property type="term" value="C:plasma membrane"/>
    <property type="evidence" value="ECO:0007669"/>
    <property type="project" value="UniProtKB-SubCell"/>
</dbReference>
<evidence type="ECO:0000313" key="15">
    <source>
        <dbReference type="EMBL" id="RAK44195.1"/>
    </source>
</evidence>
<keyword evidence="8 13" id="KW-0406">Ion transport</keyword>
<dbReference type="EMBL" id="PZJH01000005">
    <property type="protein sequence ID" value="RAK44195.1"/>
    <property type="molecule type" value="Genomic_DNA"/>
</dbReference>
<dbReference type="PANTHER" id="PTHR33445:SF1">
    <property type="entry name" value="ATP SYNTHASE SUBUNIT B"/>
    <property type="match status" value="1"/>
</dbReference>
<keyword evidence="10 13" id="KW-0066">ATP synthesis</keyword>
<keyword evidence="7 13" id="KW-1133">Transmembrane helix</keyword>
<dbReference type="NCBIfam" id="TIGR01144">
    <property type="entry name" value="ATP_synt_b"/>
    <property type="match status" value="1"/>
</dbReference>
<keyword evidence="3 13" id="KW-1003">Cell membrane</keyword>
<comment type="function">
    <text evidence="13">Component of the F(0) channel, it forms part of the peripheral stalk, linking F(1) to F(0).</text>
</comment>
<dbReference type="HAMAP" id="MF_01398">
    <property type="entry name" value="ATP_synth_b_bprime"/>
    <property type="match status" value="1"/>
</dbReference>
<comment type="function">
    <text evidence="11 13">F(1)F(0) ATP synthase produces ATP from ADP in the presence of a proton or sodium gradient. F-type ATPases consist of two structural domains, F(1) containing the extramembraneous catalytic core and F(0) containing the membrane proton channel, linked together by a central stalk and a peripheral stalk. During catalysis, ATP synthesis in the catalytic domain of F(1) is coupled via a rotary mechanism of the central stalk subunits to proton translocation.</text>
</comment>
<name>A0A327ZPT5_9STAP</name>
<reference evidence="15 16" key="1">
    <citation type="journal article" date="2018" name="Front. Microbiol.">
        <title>Description and Comparative Genomics of Macrococcus caseolyticus subsp. hominis subsp. nov., Macrococcus goetzii sp. nov., Macrococcus epidermidis sp. nov., and Macrococcus bohemicus sp. nov., Novel Macrococci From Human Clinical Material With Virulence Potential and Suspected Uptake of Foreign DNA by Natural Transformation.</title>
        <authorList>
            <person name="Maslanova I."/>
            <person name="Wertheimer Z."/>
            <person name="Sedlacek I."/>
            <person name="Svec P."/>
            <person name="Indrakova A."/>
            <person name="Kovarovic V."/>
            <person name="Schumann P."/>
            <person name="Sproer C."/>
            <person name="Kralova S."/>
            <person name="Sedo O."/>
            <person name="Kristofova L."/>
            <person name="Vrbovska V."/>
            <person name="Fuzik T."/>
            <person name="Petras P."/>
            <person name="Zdrahal Z."/>
            <person name="Ruzickova V."/>
            <person name="Doskar J."/>
            <person name="Pantucek R."/>
        </authorList>
    </citation>
    <scope>NUCLEOTIDE SEQUENCE [LARGE SCALE GENOMIC DNA]</scope>
    <source>
        <strain evidence="15 16">01/688</strain>
    </source>
</reference>
<keyword evidence="2 13" id="KW-0813">Transport</keyword>
<dbReference type="GO" id="GO:0045259">
    <property type="term" value="C:proton-transporting ATP synthase complex"/>
    <property type="evidence" value="ECO:0007669"/>
    <property type="project" value="UniProtKB-KW"/>
</dbReference>
<evidence type="ECO:0000256" key="4">
    <source>
        <dbReference type="ARBA" id="ARBA00022547"/>
    </source>
</evidence>
<evidence type="ECO:0000256" key="10">
    <source>
        <dbReference type="ARBA" id="ARBA00023310"/>
    </source>
</evidence>
<keyword evidence="5 13" id="KW-0812">Transmembrane</keyword>
<comment type="caution">
    <text evidence="15">The sequence shown here is derived from an EMBL/GenBank/DDBJ whole genome shotgun (WGS) entry which is preliminary data.</text>
</comment>
<keyword evidence="9 13" id="KW-0472">Membrane</keyword>
<feature type="transmembrane region" description="Helical" evidence="13">
    <location>
        <begin position="28"/>
        <end position="47"/>
    </location>
</feature>
<dbReference type="Proteomes" id="UP000249808">
    <property type="component" value="Unassembled WGS sequence"/>
</dbReference>